<evidence type="ECO:0000313" key="2">
    <source>
        <dbReference type="Proteomes" id="UP001302602"/>
    </source>
</evidence>
<accession>A0AAN6U2T3</accession>
<evidence type="ECO:0000313" key="1">
    <source>
        <dbReference type="EMBL" id="KAK4125385.1"/>
    </source>
</evidence>
<reference evidence="1" key="1">
    <citation type="journal article" date="2023" name="Mol. Phylogenet. Evol.">
        <title>Genome-scale phylogeny and comparative genomics of the fungal order Sordariales.</title>
        <authorList>
            <person name="Hensen N."/>
            <person name="Bonometti L."/>
            <person name="Westerberg I."/>
            <person name="Brannstrom I.O."/>
            <person name="Guillou S."/>
            <person name="Cros-Aarteil S."/>
            <person name="Calhoun S."/>
            <person name="Haridas S."/>
            <person name="Kuo A."/>
            <person name="Mondo S."/>
            <person name="Pangilinan J."/>
            <person name="Riley R."/>
            <person name="LaButti K."/>
            <person name="Andreopoulos B."/>
            <person name="Lipzen A."/>
            <person name="Chen C."/>
            <person name="Yan M."/>
            <person name="Daum C."/>
            <person name="Ng V."/>
            <person name="Clum A."/>
            <person name="Steindorff A."/>
            <person name="Ohm R.A."/>
            <person name="Martin F."/>
            <person name="Silar P."/>
            <person name="Natvig D.O."/>
            <person name="Lalanne C."/>
            <person name="Gautier V."/>
            <person name="Ament-Velasquez S.L."/>
            <person name="Kruys A."/>
            <person name="Hutchinson M.I."/>
            <person name="Powell A.J."/>
            <person name="Barry K."/>
            <person name="Miller A.N."/>
            <person name="Grigoriev I.V."/>
            <person name="Debuchy R."/>
            <person name="Gladieux P."/>
            <person name="Hiltunen Thoren M."/>
            <person name="Johannesson H."/>
        </authorList>
    </citation>
    <scope>NUCLEOTIDE SEQUENCE</scope>
    <source>
        <strain evidence="1">CBS 731.68</strain>
    </source>
</reference>
<dbReference type="RefSeq" id="XP_062649156.1">
    <property type="nucleotide sequence ID" value="XM_062791199.1"/>
</dbReference>
<gene>
    <name evidence="1" type="ORF">N657DRAFT_633220</name>
</gene>
<organism evidence="1 2">
    <name type="scientific">Parathielavia appendiculata</name>
    <dbReference type="NCBI Taxonomy" id="2587402"/>
    <lineage>
        <taxon>Eukaryota</taxon>
        <taxon>Fungi</taxon>
        <taxon>Dikarya</taxon>
        <taxon>Ascomycota</taxon>
        <taxon>Pezizomycotina</taxon>
        <taxon>Sordariomycetes</taxon>
        <taxon>Sordariomycetidae</taxon>
        <taxon>Sordariales</taxon>
        <taxon>Chaetomiaceae</taxon>
        <taxon>Parathielavia</taxon>
    </lineage>
</organism>
<proteinExistence type="predicted"/>
<dbReference type="Proteomes" id="UP001302602">
    <property type="component" value="Unassembled WGS sequence"/>
</dbReference>
<name>A0AAN6U2T3_9PEZI</name>
<dbReference type="EMBL" id="MU853226">
    <property type="protein sequence ID" value="KAK4125385.1"/>
    <property type="molecule type" value="Genomic_DNA"/>
</dbReference>
<keyword evidence="2" id="KW-1185">Reference proteome</keyword>
<dbReference type="AlphaFoldDB" id="A0AAN6U2T3"/>
<comment type="caution">
    <text evidence="1">The sequence shown here is derived from an EMBL/GenBank/DDBJ whole genome shotgun (WGS) entry which is preliminary data.</text>
</comment>
<dbReference type="GeneID" id="87827968"/>
<reference evidence="1" key="2">
    <citation type="submission" date="2023-05" db="EMBL/GenBank/DDBJ databases">
        <authorList>
            <consortium name="Lawrence Berkeley National Laboratory"/>
            <person name="Steindorff A."/>
            <person name="Hensen N."/>
            <person name="Bonometti L."/>
            <person name="Westerberg I."/>
            <person name="Brannstrom I.O."/>
            <person name="Guillou S."/>
            <person name="Cros-Aarteil S."/>
            <person name="Calhoun S."/>
            <person name="Haridas S."/>
            <person name="Kuo A."/>
            <person name="Mondo S."/>
            <person name="Pangilinan J."/>
            <person name="Riley R."/>
            <person name="Labutti K."/>
            <person name="Andreopoulos B."/>
            <person name="Lipzen A."/>
            <person name="Chen C."/>
            <person name="Yanf M."/>
            <person name="Daum C."/>
            <person name="Ng V."/>
            <person name="Clum A."/>
            <person name="Ohm R."/>
            <person name="Martin F."/>
            <person name="Silar P."/>
            <person name="Natvig D."/>
            <person name="Lalanne C."/>
            <person name="Gautier V."/>
            <person name="Ament-Velasquez S.L."/>
            <person name="Kruys A."/>
            <person name="Hutchinson M.I."/>
            <person name="Powell A.J."/>
            <person name="Barry K."/>
            <person name="Miller A.N."/>
            <person name="Grigoriev I.V."/>
            <person name="Debuchy R."/>
            <person name="Gladieux P."/>
            <person name="Thoren M.H."/>
            <person name="Johannesson H."/>
        </authorList>
    </citation>
    <scope>NUCLEOTIDE SEQUENCE</scope>
    <source>
        <strain evidence="1">CBS 731.68</strain>
    </source>
</reference>
<protein>
    <submittedName>
        <fullName evidence="1">Uncharacterized protein</fullName>
    </submittedName>
</protein>
<sequence length="183" mass="20488">MPPRFATPGLADKQVGTGAATATEETESSGFYDTIKPTCLLNPVCDRSSAKGCDLVQVHDDQFFREIRRLYTTEMCGSFRPYFSLKTLRAFRVLTLVELGNMHEIIRHAFESVEKWNTARIAVSGTVHWLASCLVGIMRSAMGGGPPDHIYRGLLYFDIFVDCIGAACDHQQHRILGRVEKMK</sequence>